<accession>A0A235EJF4</accession>
<dbReference type="OrthoDB" id="5497289at2"/>
<name>A0A235EJF4_9BURK</name>
<evidence type="ECO:0000313" key="3">
    <source>
        <dbReference type="Proteomes" id="UP000215441"/>
    </source>
</evidence>
<gene>
    <name evidence="2" type="ORF">CBY09_15875</name>
</gene>
<comment type="caution">
    <text evidence="2">The sequence shown here is derived from an EMBL/GenBank/DDBJ whole genome shotgun (WGS) entry which is preliminary data.</text>
</comment>
<feature type="domain" description="CD-NTase-associated protein 12/Pycsar effector protein TIR" evidence="1">
    <location>
        <begin position="128"/>
        <end position="245"/>
    </location>
</feature>
<evidence type="ECO:0000313" key="2">
    <source>
        <dbReference type="EMBL" id="OYD49139.1"/>
    </source>
</evidence>
<dbReference type="InterPro" id="IPR014571">
    <property type="entry name" value="UCP032620"/>
</dbReference>
<dbReference type="Pfam" id="PF10137">
    <property type="entry name" value="CAP12-PCTIR_TIR"/>
    <property type="match status" value="1"/>
</dbReference>
<dbReference type="Proteomes" id="UP000215441">
    <property type="component" value="Unassembled WGS sequence"/>
</dbReference>
<organism evidence="2 3">
    <name type="scientific">Acidovorax kalamii</name>
    <dbReference type="NCBI Taxonomy" id="2004485"/>
    <lineage>
        <taxon>Bacteria</taxon>
        <taxon>Pseudomonadati</taxon>
        <taxon>Pseudomonadota</taxon>
        <taxon>Betaproteobacteria</taxon>
        <taxon>Burkholderiales</taxon>
        <taxon>Comamonadaceae</taxon>
        <taxon>Acidovorax</taxon>
    </lineage>
</organism>
<evidence type="ECO:0000259" key="1">
    <source>
        <dbReference type="Pfam" id="PF10137"/>
    </source>
</evidence>
<proteinExistence type="predicted"/>
<dbReference type="GO" id="GO:0050135">
    <property type="term" value="F:NADP+ nucleosidase activity"/>
    <property type="evidence" value="ECO:0007669"/>
    <property type="project" value="InterPro"/>
</dbReference>
<keyword evidence="3" id="KW-1185">Reference proteome</keyword>
<reference evidence="2 3" key="1">
    <citation type="submission" date="2017-07" db="EMBL/GenBank/DDBJ databases">
        <title>Acidovorax KNDSW TSA 6 genome sequence and assembly.</title>
        <authorList>
            <person name="Mayilraj S."/>
        </authorList>
    </citation>
    <scope>NUCLEOTIDE SEQUENCE [LARGE SCALE GENOMIC DNA]</scope>
    <source>
        <strain evidence="2 3">KNDSW-TSA6</strain>
    </source>
</reference>
<protein>
    <recommendedName>
        <fullName evidence="1">CD-NTase-associated protein 12/Pycsar effector protein TIR domain-containing protein</fullName>
    </recommendedName>
</protein>
<dbReference type="EMBL" id="NOIG01000010">
    <property type="protein sequence ID" value="OYD49139.1"/>
    <property type="molecule type" value="Genomic_DNA"/>
</dbReference>
<dbReference type="AlphaFoldDB" id="A0A235EJF4"/>
<dbReference type="PIRSF" id="PIRSF032620">
    <property type="entry name" value="UCP032620"/>
    <property type="match status" value="1"/>
</dbReference>
<dbReference type="RefSeq" id="WP_094290560.1">
    <property type="nucleotide sequence ID" value="NZ_NOIG01000010.1"/>
</dbReference>
<dbReference type="InterPro" id="IPR019302">
    <property type="entry name" value="CAP12/PCTIR_TIR_dom"/>
</dbReference>
<sequence length="271" mass="30868">MEKSELINGLESYKQRLLGEVVEAYQSRGSTYGNERFAAWRSKFSKFLDAHFPRETSRLNAKLTHMIFTVGGSESDVQRFWREDGEICVSFIDSLVTDVMNDEYDFEHKAAQKEEKKERSAIQNDKNKVFIVHGHDELTKTKVARFIEKLGYEAIILHEQASGGKTIIEKIEFYTDVGFAIILYTPDDVGGVNKTEPPSVQKNRARQNVIFEHGYLIAKLGRDKVVPLVVGDLEMPSDVSGIVYVADTNWQIDVAKEMKQAGYVIDFNKLM</sequence>